<dbReference type="AlphaFoldDB" id="A0A5N4A7U5"/>
<keyword evidence="2" id="KW-0378">Hydrolase</keyword>
<evidence type="ECO:0000313" key="4">
    <source>
        <dbReference type="EMBL" id="KAB0793390.1"/>
    </source>
</evidence>
<dbReference type="GO" id="GO:0046872">
    <property type="term" value="F:metal ion binding"/>
    <property type="evidence" value="ECO:0007669"/>
    <property type="project" value="UniProtKB-KW"/>
</dbReference>
<name>A0A5N4A7U5_PHOPY</name>
<dbReference type="GO" id="GO:0006508">
    <property type="term" value="P:proteolysis"/>
    <property type="evidence" value="ECO:0007669"/>
    <property type="project" value="UniProtKB-KW"/>
</dbReference>
<dbReference type="Gene3D" id="3.40.390.10">
    <property type="entry name" value="Collagenase (Catalytic Domain)"/>
    <property type="match status" value="1"/>
</dbReference>
<keyword evidence="5" id="KW-1185">Reference proteome</keyword>
<protein>
    <recommendedName>
        <fullName evidence="2">Metalloendopeptidase</fullName>
        <ecNumber evidence="2">3.4.24.-</ecNumber>
    </recommendedName>
</protein>
<comment type="cofactor">
    <cofactor evidence="2">
        <name>Zn(2+)</name>
        <dbReference type="ChEBI" id="CHEBI:29105"/>
    </cofactor>
    <text evidence="2">Binds 1 zinc ion per subunit.</text>
</comment>
<reference evidence="4 5" key="1">
    <citation type="journal article" date="2018" name="Elife">
        <title>Firefly genomes illuminate parallel origins of bioluminescence in beetles.</title>
        <authorList>
            <person name="Fallon T.R."/>
            <person name="Lower S.E."/>
            <person name="Chang C.H."/>
            <person name="Bessho-Uehara M."/>
            <person name="Martin G.J."/>
            <person name="Bewick A.J."/>
            <person name="Behringer M."/>
            <person name="Debat H.J."/>
            <person name="Wong I."/>
            <person name="Day J.C."/>
            <person name="Suvorov A."/>
            <person name="Silva C.J."/>
            <person name="Stanger-Hall K.F."/>
            <person name="Hall D.W."/>
            <person name="Schmitz R.J."/>
            <person name="Nelson D.R."/>
            <person name="Lewis S.M."/>
            <person name="Shigenobu S."/>
            <person name="Bybee S.M."/>
            <person name="Larracuente A.M."/>
            <person name="Oba Y."/>
            <person name="Weng J.K."/>
        </authorList>
    </citation>
    <scope>NUCLEOTIDE SEQUENCE [LARGE SCALE GENOMIC DNA]</scope>
    <source>
        <strain evidence="4">1611_PpyrPB1</strain>
        <tissue evidence="4">Whole body</tissue>
    </source>
</reference>
<sequence>MHAVGFQHQHSSPDRDNYIWIMYENIVDDQYGSFNKIQDVTPFGQPYDLCTIMHYTEYAFSKNNQPTIVAKSNPGCVIGGAPGQGLTQIDKNKINYMYHCYGL</sequence>
<comment type="caution">
    <text evidence="4">The sequence shown here is derived from an EMBL/GenBank/DDBJ whole genome shotgun (WGS) entry which is preliminary data.</text>
</comment>
<keyword evidence="2" id="KW-0482">Metalloprotease</keyword>
<dbReference type="Proteomes" id="UP000327044">
    <property type="component" value="Unassembled WGS sequence"/>
</dbReference>
<dbReference type="InterPro" id="IPR001506">
    <property type="entry name" value="Peptidase_M12A"/>
</dbReference>
<comment type="caution">
    <text evidence="1">Lacks conserved residue(s) required for the propagation of feature annotation.</text>
</comment>
<evidence type="ECO:0000256" key="2">
    <source>
        <dbReference type="RuleBase" id="RU361183"/>
    </source>
</evidence>
<dbReference type="InterPro" id="IPR024079">
    <property type="entry name" value="MetalloPept_cat_dom_sf"/>
</dbReference>
<organism evidence="4 5">
    <name type="scientific">Photinus pyralis</name>
    <name type="common">Common eastern firefly</name>
    <name type="synonym">Lampyris pyralis</name>
    <dbReference type="NCBI Taxonomy" id="7054"/>
    <lineage>
        <taxon>Eukaryota</taxon>
        <taxon>Metazoa</taxon>
        <taxon>Ecdysozoa</taxon>
        <taxon>Arthropoda</taxon>
        <taxon>Hexapoda</taxon>
        <taxon>Insecta</taxon>
        <taxon>Pterygota</taxon>
        <taxon>Neoptera</taxon>
        <taxon>Endopterygota</taxon>
        <taxon>Coleoptera</taxon>
        <taxon>Polyphaga</taxon>
        <taxon>Elateriformia</taxon>
        <taxon>Elateroidea</taxon>
        <taxon>Lampyridae</taxon>
        <taxon>Lampyrinae</taxon>
        <taxon>Photinus</taxon>
    </lineage>
</organism>
<dbReference type="EMBL" id="VVIM01000009">
    <property type="protein sequence ID" value="KAB0793390.1"/>
    <property type="molecule type" value="Genomic_DNA"/>
</dbReference>
<accession>A0A5N4A7U5</accession>
<dbReference type="PROSITE" id="PS51864">
    <property type="entry name" value="ASTACIN"/>
    <property type="match status" value="1"/>
</dbReference>
<dbReference type="Pfam" id="PF01400">
    <property type="entry name" value="Astacin"/>
    <property type="match status" value="1"/>
</dbReference>
<keyword evidence="2" id="KW-0479">Metal-binding</keyword>
<feature type="domain" description="Peptidase M12A" evidence="3">
    <location>
        <begin position="1"/>
        <end position="101"/>
    </location>
</feature>
<proteinExistence type="predicted"/>
<keyword evidence="2" id="KW-0645">Protease</keyword>
<dbReference type="EC" id="3.4.24.-" evidence="2"/>
<dbReference type="SUPFAM" id="SSF55486">
    <property type="entry name" value="Metalloproteases ('zincins'), catalytic domain"/>
    <property type="match status" value="1"/>
</dbReference>
<evidence type="ECO:0000256" key="1">
    <source>
        <dbReference type="PROSITE-ProRule" id="PRU01211"/>
    </source>
</evidence>
<dbReference type="PANTHER" id="PTHR10127">
    <property type="entry name" value="DISCOIDIN, CUB, EGF, LAMININ , AND ZINC METALLOPROTEASE DOMAIN CONTAINING"/>
    <property type="match status" value="1"/>
</dbReference>
<dbReference type="InParanoid" id="A0A5N4A7U5"/>
<evidence type="ECO:0000313" key="5">
    <source>
        <dbReference type="Proteomes" id="UP000327044"/>
    </source>
</evidence>
<dbReference type="PANTHER" id="PTHR10127:SF850">
    <property type="entry name" value="METALLOENDOPEPTIDASE"/>
    <property type="match status" value="1"/>
</dbReference>
<keyword evidence="2" id="KW-0862">Zinc</keyword>
<dbReference type="PRINTS" id="PR00480">
    <property type="entry name" value="ASTACIN"/>
</dbReference>
<evidence type="ECO:0000259" key="3">
    <source>
        <dbReference type="PROSITE" id="PS51864"/>
    </source>
</evidence>
<dbReference type="GO" id="GO:0004222">
    <property type="term" value="F:metalloendopeptidase activity"/>
    <property type="evidence" value="ECO:0007669"/>
    <property type="project" value="UniProtKB-UniRule"/>
</dbReference>
<gene>
    <name evidence="4" type="ORF">PPYR_13010</name>
</gene>